<reference evidence="1 2" key="1">
    <citation type="submission" date="2023-03" db="EMBL/GenBank/DDBJ databases">
        <title>Description of Hydrogenimonas sp. ISO32.</title>
        <authorList>
            <person name="Mino S."/>
            <person name="Fukazawa S."/>
            <person name="Sawabe T."/>
        </authorList>
    </citation>
    <scope>NUCLEOTIDE SEQUENCE [LARGE SCALE GENOMIC DNA]</scope>
    <source>
        <strain evidence="1 2">ISO32</strain>
    </source>
</reference>
<protein>
    <submittedName>
        <fullName evidence="1">Uncharacterized protein</fullName>
    </submittedName>
</protein>
<proteinExistence type="predicted"/>
<accession>A0ABN6WUR8</accession>
<dbReference type="InterPro" id="IPR036838">
    <property type="entry name" value="Ribosomal_uS10_dom_sf"/>
</dbReference>
<dbReference type="Proteomes" id="UP001321445">
    <property type="component" value="Chromosome"/>
</dbReference>
<evidence type="ECO:0000313" key="1">
    <source>
        <dbReference type="EMBL" id="BDY12479.1"/>
    </source>
</evidence>
<name>A0ABN6WUR8_9BACT</name>
<sequence>MIKNLESDLKKAGYDGKKKKFNLVKSKASDVTIKFKSNDVRILDRYLEKFCKCLVRQNISFRGPHLYPAKQKGDIRTYRRIIKIPSFENLMNLECFRMDVPGNIEMSIE</sequence>
<keyword evidence="2" id="KW-1185">Reference proteome</keyword>
<dbReference type="SUPFAM" id="SSF54999">
    <property type="entry name" value="Ribosomal protein S10"/>
    <property type="match status" value="1"/>
</dbReference>
<gene>
    <name evidence="1" type="ORF">HCR_07910</name>
</gene>
<organism evidence="1 2">
    <name type="scientific">Hydrogenimonas cancrithermarum</name>
    <dbReference type="NCBI Taxonomy" id="2993563"/>
    <lineage>
        <taxon>Bacteria</taxon>
        <taxon>Pseudomonadati</taxon>
        <taxon>Campylobacterota</taxon>
        <taxon>Epsilonproteobacteria</taxon>
        <taxon>Campylobacterales</taxon>
        <taxon>Hydrogenimonadaceae</taxon>
        <taxon>Hydrogenimonas</taxon>
    </lineage>
</organism>
<evidence type="ECO:0000313" key="2">
    <source>
        <dbReference type="Proteomes" id="UP001321445"/>
    </source>
</evidence>
<dbReference type="EMBL" id="AP027370">
    <property type="protein sequence ID" value="BDY12479.1"/>
    <property type="molecule type" value="Genomic_DNA"/>
</dbReference>
<dbReference type="Gene3D" id="3.30.70.600">
    <property type="entry name" value="Ribosomal protein S10 domain"/>
    <property type="match status" value="1"/>
</dbReference>